<dbReference type="InterPro" id="IPR016162">
    <property type="entry name" value="Ald_DH_N"/>
</dbReference>
<dbReference type="InterPro" id="IPR016161">
    <property type="entry name" value="Ald_DH/histidinol_DH"/>
</dbReference>
<dbReference type="OrthoDB" id="1934954at2759"/>
<evidence type="ECO:0000313" key="1">
    <source>
        <dbReference type="EMBL" id="CDI76847.1"/>
    </source>
</evidence>
<dbReference type="EMBL" id="HG670478">
    <property type="protein sequence ID" value="CDI76847.1"/>
    <property type="molecule type" value="Genomic_DNA"/>
</dbReference>
<dbReference type="NCBIfam" id="NF001221">
    <property type="entry name" value="PRK00197.1"/>
    <property type="match status" value="1"/>
</dbReference>
<keyword evidence="2" id="KW-1185">Reference proteome</keyword>
<sequence length="404" mass="43544">MPTPSRLEALQQQIREAKAIAARLPASTRDRVLSALREGLLLQEEKILQANRADLEVCLLKGGKEAARTNAALHEAFVLGVRSVMGGLKQLGLPPVSEEEMQGLCSLVQLVESREEVQQLLQLHDSIDLVIPRGSKELVSFIQNNTRIPVMGHAEGVCTAYADADCVSTQQRMQQVVGVIRDSKLQYVAACNALEVLLVHKDAAAKLLPVLGQALAAEGVQFRAHAAAAQLLPPEATQPAAEEDFKTEWLAPILSVRVVESVEEAVECINRNGSHHTDLILSFTPPHIETFMRGVSSADVFCNCSTRFADGYRFGFQAEVGIATGKTHARGPVGLEGLCTYAYRLYGCGHTVAAVEGESAAAGISSSGFTHIPMLTMEPASTTPSLALATEEAIDAYERNRLLR</sequence>
<dbReference type="SUPFAM" id="SSF53720">
    <property type="entry name" value="ALDH-like"/>
    <property type="match status" value="1"/>
</dbReference>
<dbReference type="PANTHER" id="PTHR11063">
    <property type="entry name" value="GLUTAMATE SEMIALDEHYDE DEHYDROGENASE"/>
    <property type="match status" value="1"/>
</dbReference>
<dbReference type="InterPro" id="IPR012134">
    <property type="entry name" value="Glu-5-SA_DH"/>
</dbReference>
<dbReference type="Gene3D" id="3.40.605.10">
    <property type="entry name" value="Aldehyde Dehydrogenase, Chain A, domain 1"/>
    <property type="match status" value="1"/>
</dbReference>
<dbReference type="Gene3D" id="3.40.309.10">
    <property type="entry name" value="Aldehyde Dehydrogenase, Chain A, domain 2"/>
    <property type="match status" value="1"/>
</dbReference>
<dbReference type="GeneID" id="25270067"/>
<dbReference type="AlphaFoldDB" id="U6GBD2"/>
<dbReference type="RefSeq" id="XP_013252670.1">
    <property type="nucleotide sequence ID" value="XM_013397216.1"/>
</dbReference>
<name>U6GBD2_EIMAC</name>
<dbReference type="InterPro" id="IPR016163">
    <property type="entry name" value="Ald_DH_C"/>
</dbReference>
<dbReference type="VEuPathDB" id="ToxoDB:EAH_00019970"/>
<dbReference type="GO" id="GO:0004350">
    <property type="term" value="F:glutamate-5-semialdehyde dehydrogenase activity"/>
    <property type="evidence" value="ECO:0007669"/>
    <property type="project" value="InterPro"/>
</dbReference>
<reference evidence="1" key="1">
    <citation type="submission" date="2013-10" db="EMBL/GenBank/DDBJ databases">
        <title>Genomic analysis of the causative agents of coccidiosis in chickens.</title>
        <authorList>
            <person name="Reid A.J."/>
            <person name="Blake D."/>
            <person name="Billington K."/>
            <person name="Browne H."/>
            <person name="Dunn M."/>
            <person name="Hung S."/>
            <person name="Kawahara F."/>
            <person name="Miranda-Saavedra D."/>
            <person name="Mourier T."/>
            <person name="Nagra H."/>
            <person name="Otto T.D."/>
            <person name="Rawlings N."/>
            <person name="Sanchez A."/>
            <person name="Sanders M."/>
            <person name="Subramaniam C."/>
            <person name="Tay Y."/>
            <person name="Dear P."/>
            <person name="Doerig C."/>
            <person name="Gruber A."/>
            <person name="Parkinson J."/>
            <person name="Shirley M."/>
            <person name="Wan K.L."/>
            <person name="Berriman M."/>
            <person name="Tomley F."/>
            <person name="Pain A."/>
        </authorList>
    </citation>
    <scope>NUCLEOTIDE SEQUENCE</scope>
    <source>
        <strain evidence="1">Houghton</strain>
    </source>
</reference>
<reference evidence="1" key="2">
    <citation type="submission" date="2013-10" db="EMBL/GenBank/DDBJ databases">
        <authorList>
            <person name="Aslett M."/>
        </authorList>
    </citation>
    <scope>NUCLEOTIDE SEQUENCE</scope>
    <source>
        <strain evidence="1">Houghton</strain>
    </source>
</reference>
<gene>
    <name evidence="1" type="ORF">EAH_00019970</name>
</gene>
<protein>
    <submittedName>
        <fullName evidence="1">Gamma-glutamyl phosphate reductase, putative</fullName>
    </submittedName>
</protein>
<organism evidence="1 2">
    <name type="scientific">Eimeria acervulina</name>
    <name type="common">Coccidian parasite</name>
    <dbReference type="NCBI Taxonomy" id="5801"/>
    <lineage>
        <taxon>Eukaryota</taxon>
        <taxon>Sar</taxon>
        <taxon>Alveolata</taxon>
        <taxon>Apicomplexa</taxon>
        <taxon>Conoidasida</taxon>
        <taxon>Coccidia</taxon>
        <taxon>Eucoccidiorida</taxon>
        <taxon>Eimeriorina</taxon>
        <taxon>Eimeriidae</taxon>
        <taxon>Eimeria</taxon>
    </lineage>
</organism>
<dbReference type="GO" id="GO:0050661">
    <property type="term" value="F:NADP binding"/>
    <property type="evidence" value="ECO:0007669"/>
    <property type="project" value="InterPro"/>
</dbReference>
<proteinExistence type="predicted"/>
<dbReference type="PIRSF" id="PIRSF000151">
    <property type="entry name" value="GPR"/>
    <property type="match status" value="1"/>
</dbReference>
<evidence type="ECO:0000313" key="2">
    <source>
        <dbReference type="Proteomes" id="UP000018050"/>
    </source>
</evidence>
<dbReference type="PANTHER" id="PTHR11063:SF8">
    <property type="entry name" value="DELTA-1-PYRROLINE-5-CARBOXYLATE SYNTHASE"/>
    <property type="match status" value="1"/>
</dbReference>
<accession>U6GBD2</accession>
<dbReference type="Proteomes" id="UP000018050">
    <property type="component" value="Unassembled WGS sequence"/>
</dbReference>